<sequence length="130" mass="14138">MARSCPLLGQRPAIEARAEDGPSQKTASRPGAMEYVASTLPPGQTRQNVQPRVYGLSRQEAKGSPDVITDPDESDCIDPDIELTGVNGELSCRTRFPSDHAMKSVHGRFSDVSRTAKMGSRGFEHYTFLG</sequence>
<accession>A0ABD0V1W1</accession>
<dbReference type="Proteomes" id="UP001552299">
    <property type="component" value="Unassembled WGS sequence"/>
</dbReference>
<reference evidence="2 3" key="1">
    <citation type="journal article" date="2024" name="Plant Biotechnol. J.">
        <title>Dendrobium thyrsiflorum genome and its molecular insights into genes involved in important horticultural traits.</title>
        <authorList>
            <person name="Chen B."/>
            <person name="Wang J.Y."/>
            <person name="Zheng P.J."/>
            <person name="Li K.L."/>
            <person name="Liang Y.M."/>
            <person name="Chen X.F."/>
            <person name="Zhang C."/>
            <person name="Zhao X."/>
            <person name="He X."/>
            <person name="Zhang G.Q."/>
            <person name="Liu Z.J."/>
            <person name="Xu Q."/>
        </authorList>
    </citation>
    <scope>NUCLEOTIDE SEQUENCE [LARGE SCALE GENOMIC DNA]</scope>
    <source>
        <strain evidence="2">GZMU011</strain>
    </source>
</reference>
<comment type="caution">
    <text evidence="2">The sequence shown here is derived from an EMBL/GenBank/DDBJ whole genome shotgun (WGS) entry which is preliminary data.</text>
</comment>
<gene>
    <name evidence="2" type="ORF">M5K25_010977</name>
</gene>
<proteinExistence type="predicted"/>
<evidence type="ECO:0000256" key="1">
    <source>
        <dbReference type="SAM" id="MobiDB-lite"/>
    </source>
</evidence>
<keyword evidence="3" id="KW-1185">Reference proteome</keyword>
<feature type="region of interest" description="Disordered" evidence="1">
    <location>
        <begin position="1"/>
        <end position="31"/>
    </location>
</feature>
<name>A0ABD0V1W1_DENTH</name>
<dbReference type="AlphaFoldDB" id="A0ABD0V1W1"/>
<dbReference type="EMBL" id="JANQDX010000009">
    <property type="protein sequence ID" value="KAL0918930.1"/>
    <property type="molecule type" value="Genomic_DNA"/>
</dbReference>
<protein>
    <submittedName>
        <fullName evidence="2">Uncharacterized protein</fullName>
    </submittedName>
</protein>
<organism evidence="2 3">
    <name type="scientific">Dendrobium thyrsiflorum</name>
    <name type="common">Pinecone-like raceme dendrobium</name>
    <name type="synonym">Orchid</name>
    <dbReference type="NCBI Taxonomy" id="117978"/>
    <lineage>
        <taxon>Eukaryota</taxon>
        <taxon>Viridiplantae</taxon>
        <taxon>Streptophyta</taxon>
        <taxon>Embryophyta</taxon>
        <taxon>Tracheophyta</taxon>
        <taxon>Spermatophyta</taxon>
        <taxon>Magnoliopsida</taxon>
        <taxon>Liliopsida</taxon>
        <taxon>Asparagales</taxon>
        <taxon>Orchidaceae</taxon>
        <taxon>Epidendroideae</taxon>
        <taxon>Malaxideae</taxon>
        <taxon>Dendrobiinae</taxon>
        <taxon>Dendrobium</taxon>
    </lineage>
</organism>
<evidence type="ECO:0000313" key="2">
    <source>
        <dbReference type="EMBL" id="KAL0918930.1"/>
    </source>
</evidence>
<evidence type="ECO:0000313" key="3">
    <source>
        <dbReference type="Proteomes" id="UP001552299"/>
    </source>
</evidence>